<dbReference type="GO" id="GO:0004386">
    <property type="term" value="F:helicase activity"/>
    <property type="evidence" value="ECO:0007669"/>
    <property type="project" value="UniProtKB-KW"/>
</dbReference>
<feature type="domain" description="DNA2/NAM7 helicase helicase" evidence="6">
    <location>
        <begin position="409"/>
        <end position="757"/>
    </location>
</feature>
<dbReference type="SUPFAM" id="SSF52540">
    <property type="entry name" value="P-loop containing nucleoside triphosphate hydrolases"/>
    <property type="match status" value="1"/>
</dbReference>
<reference evidence="8" key="1">
    <citation type="submission" date="2015-06" db="UniProtKB">
        <authorList>
            <consortium name="EnsemblPlants"/>
        </authorList>
    </citation>
    <scope>IDENTIFICATION</scope>
</reference>
<dbReference type="Gene3D" id="3.40.50.300">
    <property type="entry name" value="P-loop containing nucleotide triphosphate hydrolases"/>
    <property type="match status" value="2"/>
</dbReference>
<evidence type="ECO:0000256" key="3">
    <source>
        <dbReference type="ARBA" id="ARBA00022806"/>
    </source>
</evidence>
<evidence type="ECO:0000256" key="4">
    <source>
        <dbReference type="ARBA" id="ARBA00022840"/>
    </source>
</evidence>
<evidence type="ECO:0000259" key="7">
    <source>
        <dbReference type="Pfam" id="PF13087"/>
    </source>
</evidence>
<dbReference type="FunFam" id="3.40.50.300:FF:000326">
    <property type="entry name" value="P-loop containing nucleoside triphosphate hydrolase"/>
    <property type="match status" value="1"/>
</dbReference>
<keyword evidence="2" id="KW-0378">Hydrolase</keyword>
<keyword evidence="3" id="KW-0347">Helicase</keyword>
<dbReference type="Pfam" id="PF13087">
    <property type="entry name" value="AAA_12"/>
    <property type="match status" value="1"/>
</dbReference>
<dbReference type="InterPro" id="IPR041677">
    <property type="entry name" value="DNA2/NAM7_AAA_11"/>
</dbReference>
<evidence type="ECO:0000256" key="5">
    <source>
        <dbReference type="SAM" id="MobiDB-lite"/>
    </source>
</evidence>
<dbReference type="GO" id="GO:0005694">
    <property type="term" value="C:chromosome"/>
    <property type="evidence" value="ECO:0007669"/>
    <property type="project" value="UniProtKB-ARBA"/>
</dbReference>
<evidence type="ECO:0000256" key="1">
    <source>
        <dbReference type="ARBA" id="ARBA00022741"/>
    </source>
</evidence>
<dbReference type="InterPro" id="IPR041679">
    <property type="entry name" value="DNA2/NAM7-like_C"/>
</dbReference>
<feature type="compositionally biased region" description="Polar residues" evidence="5">
    <location>
        <begin position="252"/>
        <end position="263"/>
    </location>
</feature>
<feature type="compositionally biased region" description="Basic and acidic residues" evidence="5">
    <location>
        <begin position="100"/>
        <end position="111"/>
    </location>
</feature>
<dbReference type="ExpressionAtlas" id="M8CR50">
    <property type="expression patterns" value="baseline"/>
</dbReference>
<dbReference type="PANTHER" id="PTHR10887:SF435">
    <property type="entry name" value="OS02G0684150 PROTEIN"/>
    <property type="match status" value="1"/>
</dbReference>
<name>M8CR50_AEGTA</name>
<dbReference type="InterPro" id="IPR045055">
    <property type="entry name" value="DNA2/NAM7-like"/>
</dbReference>
<proteinExistence type="predicted"/>
<feature type="region of interest" description="Disordered" evidence="5">
    <location>
        <begin position="237"/>
        <end position="263"/>
    </location>
</feature>
<protein>
    <submittedName>
        <fullName evidence="8">Uncharacterized protein</fullName>
    </submittedName>
</protein>
<dbReference type="InterPro" id="IPR047187">
    <property type="entry name" value="SF1_C_Upf1"/>
</dbReference>
<sequence>MATLVRWNRRSGCCNGDDDELESCYGMLQQPPRRAGTVARDAAMETTANWNRAVGCCNGDRTNNDLFSLRCNKPRLPLHSKHGCGYAPSDSFTPRRIEQSHRRASAKEGFPRRRSPAAWTGGESGSMEEHFHYARLEQVKVIPTTFTSVEGYMGSFMAPLLEETRADLCSALRGIRHAPVAQVIWIQQERTSEFCISFKEPRPAGSYAPKVEDILVLTSRKPTRHIDLDPFVIAVVPPSEDSKSGSKDDEGTTTGYSEDMDNTVTSSQDIAVPSLLKKNATAVDVEAWAHPLFEKEKKNAPTPPPQVVDTGTTILIRLLSGKLPVKRQGQKEVIALPLFAVFLINMKTNNHIHDALELKAGILSRWGSSLVERIAEYAPTVGQDRNSLLPEVSSGLASDKALDGLEKFKLNTSQQKAVLDCVSAMDEARCWVRLIWGPPGTGKTKAIISLLWSMLKKNRRTLACAPTNTAVVEVASRVLGLLEDESYGGGGKHFSLGNVVLFGNEDRMNVDENLANIFLDWRVYRLVNVAAHWRHYVNGMLELLVKPLAMHSSYLKDVRSERTGDILRLQGVGDAELERRRKLTFKEFFIDNYQCHEEAPRHCFETLRNDLPLPARRFDYLDEILRSLEAFGKLLRSEPERPLGKLFLKNGGWPEFQEARALCLNKLKHLPDWFDLLPSDSSKIEDYILNNATIILCTAASSFNLRRVRDFKPFELLVIDEAAQLKECESLIPLQLGIHRAVLIGDECQLPALVKSKLSAEAGFGRSLFERLCLLGHPKHLLDVQYRMHPEISKFPISSFYCRKVTDGPNVLHRDYERKLLDGPMYGPYSFINIQGGIESSGMHGTSLSNAAEVAAVTRIVQRLSQVEFGFVCTESVDTRSKLSVGVVSPYKAQVRAIQESLALEHDKYCGLSVKIRTVDGFQGAEEDVVIFSAVRANTHGSVGFLSDQRRTNVAQTRAKHCFWILGDAATLSSSRTVWQKIVADAKERGCFYDGNDDKDLCAVVSVAIKQDEVNRLLKMVDARLGICSS</sequence>
<keyword evidence="4" id="KW-0067">ATP-binding</keyword>
<dbReference type="AlphaFoldDB" id="M8CR50"/>
<evidence type="ECO:0000313" key="8">
    <source>
        <dbReference type="EnsemblPlants" id="EMT26136"/>
    </source>
</evidence>
<dbReference type="InterPro" id="IPR027417">
    <property type="entry name" value="P-loop_NTPase"/>
</dbReference>
<keyword evidence="1" id="KW-0547">Nucleotide-binding</keyword>
<feature type="compositionally biased region" description="Basic and acidic residues" evidence="5">
    <location>
        <begin position="240"/>
        <end position="250"/>
    </location>
</feature>
<evidence type="ECO:0000259" key="6">
    <source>
        <dbReference type="Pfam" id="PF13086"/>
    </source>
</evidence>
<dbReference type="CDD" id="cd18808">
    <property type="entry name" value="SF1_C_Upf1"/>
    <property type="match status" value="1"/>
</dbReference>
<dbReference type="GO" id="GO:0016787">
    <property type="term" value="F:hydrolase activity"/>
    <property type="evidence" value="ECO:0007669"/>
    <property type="project" value="UniProtKB-KW"/>
</dbReference>
<accession>M8CR50</accession>
<evidence type="ECO:0000256" key="2">
    <source>
        <dbReference type="ARBA" id="ARBA00022801"/>
    </source>
</evidence>
<feature type="region of interest" description="Disordered" evidence="5">
    <location>
        <begin position="100"/>
        <end position="123"/>
    </location>
</feature>
<dbReference type="Pfam" id="PF13086">
    <property type="entry name" value="AAA_11"/>
    <property type="match status" value="1"/>
</dbReference>
<dbReference type="PANTHER" id="PTHR10887">
    <property type="entry name" value="DNA2/NAM7 HELICASE FAMILY"/>
    <property type="match status" value="1"/>
</dbReference>
<organism evidence="8">
    <name type="scientific">Aegilops tauschii</name>
    <name type="common">Tausch's goatgrass</name>
    <name type="synonym">Aegilops squarrosa</name>
    <dbReference type="NCBI Taxonomy" id="37682"/>
    <lineage>
        <taxon>Eukaryota</taxon>
        <taxon>Viridiplantae</taxon>
        <taxon>Streptophyta</taxon>
        <taxon>Embryophyta</taxon>
        <taxon>Tracheophyta</taxon>
        <taxon>Spermatophyta</taxon>
        <taxon>Magnoliopsida</taxon>
        <taxon>Liliopsida</taxon>
        <taxon>Poales</taxon>
        <taxon>Poaceae</taxon>
        <taxon>BOP clade</taxon>
        <taxon>Pooideae</taxon>
        <taxon>Triticodae</taxon>
        <taxon>Triticeae</taxon>
        <taxon>Triticinae</taxon>
        <taxon>Aegilops</taxon>
    </lineage>
</organism>
<dbReference type="EnsemblPlants" id="EMT26136">
    <property type="protein sequence ID" value="EMT26136"/>
    <property type="gene ID" value="F775_02495"/>
</dbReference>
<feature type="domain" description="DNA2/NAM7 helicase-like C-terminal" evidence="7">
    <location>
        <begin position="765"/>
        <end position="969"/>
    </location>
</feature>
<dbReference type="GO" id="GO:0005524">
    <property type="term" value="F:ATP binding"/>
    <property type="evidence" value="ECO:0007669"/>
    <property type="project" value="UniProtKB-KW"/>
</dbReference>